<keyword evidence="1" id="KW-0472">Membrane</keyword>
<gene>
    <name evidence="2" type="ORF">Salat_1154700</name>
</gene>
<reference evidence="2" key="2">
    <citation type="journal article" date="2024" name="Plant">
        <title>Genomic evolution and insights into agronomic trait innovations of Sesamum species.</title>
        <authorList>
            <person name="Miao H."/>
            <person name="Wang L."/>
            <person name="Qu L."/>
            <person name="Liu H."/>
            <person name="Sun Y."/>
            <person name="Le M."/>
            <person name="Wang Q."/>
            <person name="Wei S."/>
            <person name="Zheng Y."/>
            <person name="Lin W."/>
            <person name="Duan Y."/>
            <person name="Cao H."/>
            <person name="Xiong S."/>
            <person name="Wang X."/>
            <person name="Wei L."/>
            <person name="Li C."/>
            <person name="Ma Q."/>
            <person name="Ju M."/>
            <person name="Zhao R."/>
            <person name="Li G."/>
            <person name="Mu C."/>
            <person name="Tian Q."/>
            <person name="Mei H."/>
            <person name="Zhang T."/>
            <person name="Gao T."/>
            <person name="Zhang H."/>
        </authorList>
    </citation>
    <scope>NUCLEOTIDE SEQUENCE</scope>
    <source>
        <strain evidence="2">3651</strain>
    </source>
</reference>
<evidence type="ECO:0000313" key="2">
    <source>
        <dbReference type="EMBL" id="KAK4428549.1"/>
    </source>
</evidence>
<evidence type="ECO:0000256" key="1">
    <source>
        <dbReference type="SAM" id="Phobius"/>
    </source>
</evidence>
<dbReference type="EMBL" id="JACGWO010000004">
    <property type="protein sequence ID" value="KAK4428549.1"/>
    <property type="molecule type" value="Genomic_DNA"/>
</dbReference>
<protein>
    <submittedName>
        <fullName evidence="2">Uncharacterized protein</fullName>
    </submittedName>
</protein>
<keyword evidence="1" id="KW-0812">Transmembrane</keyword>
<keyword evidence="1" id="KW-1133">Transmembrane helix</keyword>
<sequence>MADSLGCTAGGGVLLRLEQVGLVVGIAVRALVRMTPSLDSLRLWFLSSLGGLPLALLIFLLGVAGDADLNWNLGSNPGGYLSSESPLSPLMRLLVRLVVDVWSEHLDRIDSRSCDEHSVWMVLVSRWLMGGMSLGECWLLFDMRMRGSVGCG</sequence>
<dbReference type="Proteomes" id="UP001293254">
    <property type="component" value="Unassembled WGS sequence"/>
</dbReference>
<reference evidence="2" key="1">
    <citation type="submission" date="2020-06" db="EMBL/GenBank/DDBJ databases">
        <authorList>
            <person name="Li T."/>
            <person name="Hu X."/>
            <person name="Zhang T."/>
            <person name="Song X."/>
            <person name="Zhang H."/>
            <person name="Dai N."/>
            <person name="Sheng W."/>
            <person name="Hou X."/>
            <person name="Wei L."/>
        </authorList>
    </citation>
    <scope>NUCLEOTIDE SEQUENCE</scope>
    <source>
        <strain evidence="2">3651</strain>
        <tissue evidence="2">Leaf</tissue>
    </source>
</reference>
<feature type="transmembrane region" description="Helical" evidence="1">
    <location>
        <begin position="44"/>
        <end position="64"/>
    </location>
</feature>
<keyword evidence="3" id="KW-1185">Reference proteome</keyword>
<evidence type="ECO:0000313" key="3">
    <source>
        <dbReference type="Proteomes" id="UP001293254"/>
    </source>
</evidence>
<organism evidence="2 3">
    <name type="scientific">Sesamum alatum</name>
    <dbReference type="NCBI Taxonomy" id="300844"/>
    <lineage>
        <taxon>Eukaryota</taxon>
        <taxon>Viridiplantae</taxon>
        <taxon>Streptophyta</taxon>
        <taxon>Embryophyta</taxon>
        <taxon>Tracheophyta</taxon>
        <taxon>Spermatophyta</taxon>
        <taxon>Magnoliopsida</taxon>
        <taxon>eudicotyledons</taxon>
        <taxon>Gunneridae</taxon>
        <taxon>Pentapetalae</taxon>
        <taxon>asterids</taxon>
        <taxon>lamiids</taxon>
        <taxon>Lamiales</taxon>
        <taxon>Pedaliaceae</taxon>
        <taxon>Sesamum</taxon>
    </lineage>
</organism>
<accession>A0AAE1YEB7</accession>
<comment type="caution">
    <text evidence="2">The sequence shown here is derived from an EMBL/GenBank/DDBJ whole genome shotgun (WGS) entry which is preliminary data.</text>
</comment>
<proteinExistence type="predicted"/>
<feature type="transmembrane region" description="Helical" evidence="1">
    <location>
        <begin position="119"/>
        <end position="141"/>
    </location>
</feature>
<dbReference type="AlphaFoldDB" id="A0AAE1YEB7"/>
<name>A0AAE1YEB7_9LAMI</name>